<reference evidence="4" key="1">
    <citation type="journal article" date="2021" name="Environ. Microbiol.">
        <title>Cryptic niche differentiation of novel sediment ecotypes of Rugeria pomeroyi correlates with nitrate respiration.</title>
        <authorList>
            <person name="Lin X."/>
            <person name="McNichol J."/>
            <person name="Chu X."/>
            <person name="Qian Y."/>
            <person name="Luo H."/>
        </authorList>
    </citation>
    <scope>NUCLEOTIDE SEQUENCE</scope>
    <source>
        <strain evidence="4">SZCCDBB064</strain>
    </source>
</reference>
<protein>
    <submittedName>
        <fullName evidence="4">Aminomethyltransferase family protein</fullName>
    </submittedName>
</protein>
<organism evidence="4 5">
    <name type="scientific">Ruegeria pomeroyi</name>
    <dbReference type="NCBI Taxonomy" id="89184"/>
    <lineage>
        <taxon>Bacteria</taxon>
        <taxon>Pseudomonadati</taxon>
        <taxon>Pseudomonadota</taxon>
        <taxon>Alphaproteobacteria</taxon>
        <taxon>Rhodobacterales</taxon>
        <taxon>Roseobacteraceae</taxon>
        <taxon>Ruegeria</taxon>
    </lineage>
</organism>
<proteinExistence type="predicted"/>
<dbReference type="Gene3D" id="3.30.1360.120">
    <property type="entry name" value="Probable tRNA modification gtpase trme, domain 1"/>
    <property type="match status" value="1"/>
</dbReference>
<evidence type="ECO:0000313" key="4">
    <source>
        <dbReference type="EMBL" id="MCE8537241.1"/>
    </source>
</evidence>
<dbReference type="InterPro" id="IPR013977">
    <property type="entry name" value="GcvT_C"/>
</dbReference>
<evidence type="ECO:0000313" key="5">
    <source>
        <dbReference type="Proteomes" id="UP000813672"/>
    </source>
</evidence>
<dbReference type="RefSeq" id="WP_234219124.1">
    <property type="nucleotide sequence ID" value="NZ_JAGQAF010000004.1"/>
</dbReference>
<gene>
    <name evidence="4" type="ORF">KBY27_07205</name>
</gene>
<evidence type="ECO:0000259" key="3">
    <source>
        <dbReference type="Pfam" id="PF08669"/>
    </source>
</evidence>
<name>A0A9Q3ZMR3_9RHOB</name>
<dbReference type="InterPro" id="IPR029043">
    <property type="entry name" value="GcvT/YgfZ_C"/>
</dbReference>
<dbReference type="Pfam" id="PF01571">
    <property type="entry name" value="GCV_T"/>
    <property type="match status" value="1"/>
</dbReference>
<dbReference type="EMBL" id="JAGQAF010000004">
    <property type="protein sequence ID" value="MCE8537241.1"/>
    <property type="molecule type" value="Genomic_DNA"/>
</dbReference>
<dbReference type="PANTHER" id="PTHR43757:SF2">
    <property type="entry name" value="AMINOMETHYLTRANSFERASE, MITOCHONDRIAL"/>
    <property type="match status" value="1"/>
</dbReference>
<dbReference type="Pfam" id="PF08669">
    <property type="entry name" value="GCV_T_C"/>
    <property type="match status" value="1"/>
</dbReference>
<comment type="caution">
    <text evidence="4">The sequence shown here is derived from an EMBL/GenBank/DDBJ whole genome shotgun (WGS) entry which is preliminary data.</text>
</comment>
<feature type="domain" description="Aminomethyltransferase C-terminal" evidence="3">
    <location>
        <begin position="286"/>
        <end position="347"/>
    </location>
</feature>
<evidence type="ECO:0000256" key="1">
    <source>
        <dbReference type="PIRSR" id="PIRSR006487-1"/>
    </source>
</evidence>
<feature type="binding site" evidence="1">
    <location>
        <position position="200"/>
    </location>
    <ligand>
        <name>substrate</name>
    </ligand>
</feature>
<dbReference type="SUPFAM" id="SSF101790">
    <property type="entry name" value="Aminomethyltransferase beta-barrel domain"/>
    <property type="match status" value="1"/>
</dbReference>
<feature type="domain" description="GCVT N-terminal" evidence="2">
    <location>
        <begin position="8"/>
        <end position="266"/>
    </location>
</feature>
<dbReference type="PANTHER" id="PTHR43757">
    <property type="entry name" value="AMINOMETHYLTRANSFERASE"/>
    <property type="match status" value="1"/>
</dbReference>
<dbReference type="InterPro" id="IPR006222">
    <property type="entry name" value="GCVT_N"/>
</dbReference>
<sequence>MTTKKTPLYHVFMARNADVRAAAGYYAPIAFSDPKTEHLTTREKAGLFEIFGQFLLQVSGRDALRLVNETHVADMAKLPDNKGTYCGILKDDGCFLDDVITWRVSMDKFWVCPAPHRVGVIEAHLNEKGAGMDVTVVSLGYRYTSLSLQGPAARDCLQPMTPADLSNEALKPFEIVQTTLAGVEDVIISRTGFTGELGYELFIPTQNAEDIYVAILEAGADKGLVPCGVAAMVSLRIEKKYPIFGRDITEEHNPVEAGLGWTVRAKDVDYPGKGIVEGLKADGATRSLVLLELPEGANPPEGGAELHVDGATIGHVTSSAMGHSVGRALAMGYVPSELARDGEMVELAGDVVATIRTGAVYDPQNGRSRI</sequence>
<dbReference type="Proteomes" id="UP000813672">
    <property type="component" value="Unassembled WGS sequence"/>
</dbReference>
<dbReference type="AlphaFoldDB" id="A0A9Q3ZMR3"/>
<dbReference type="InterPro" id="IPR027266">
    <property type="entry name" value="TrmE/GcvT-like"/>
</dbReference>
<dbReference type="SUPFAM" id="SSF103025">
    <property type="entry name" value="Folate-binding domain"/>
    <property type="match status" value="1"/>
</dbReference>
<evidence type="ECO:0000259" key="2">
    <source>
        <dbReference type="Pfam" id="PF01571"/>
    </source>
</evidence>
<accession>A0A9Q3ZMR3</accession>
<dbReference type="InterPro" id="IPR028896">
    <property type="entry name" value="GcvT/YgfZ/DmdA"/>
</dbReference>
<dbReference type="PIRSF" id="PIRSF006487">
    <property type="entry name" value="GcvT"/>
    <property type="match status" value="1"/>
</dbReference>